<evidence type="ECO:0000313" key="2">
    <source>
        <dbReference type="Proteomes" id="UP000253551"/>
    </source>
</evidence>
<evidence type="ECO:0000313" key="1">
    <source>
        <dbReference type="EMBL" id="RCH90564.1"/>
    </source>
</evidence>
<accession>A0A367JKT5</accession>
<organism evidence="1 2">
    <name type="scientific">Rhizopus stolonifer</name>
    <name type="common">Rhizopus nigricans</name>
    <dbReference type="NCBI Taxonomy" id="4846"/>
    <lineage>
        <taxon>Eukaryota</taxon>
        <taxon>Fungi</taxon>
        <taxon>Fungi incertae sedis</taxon>
        <taxon>Mucoromycota</taxon>
        <taxon>Mucoromycotina</taxon>
        <taxon>Mucoromycetes</taxon>
        <taxon>Mucorales</taxon>
        <taxon>Mucorineae</taxon>
        <taxon>Rhizopodaceae</taxon>
        <taxon>Rhizopus</taxon>
    </lineage>
</organism>
<dbReference type="EMBL" id="PJQM01003138">
    <property type="protein sequence ID" value="RCH90564.1"/>
    <property type="molecule type" value="Genomic_DNA"/>
</dbReference>
<name>A0A367JKT5_RHIST</name>
<gene>
    <name evidence="1" type="ORF">CU098_007596</name>
</gene>
<dbReference type="OrthoDB" id="2370938at2759"/>
<comment type="caution">
    <text evidence="1">The sequence shown here is derived from an EMBL/GenBank/DDBJ whole genome shotgun (WGS) entry which is preliminary data.</text>
</comment>
<sequence>MMLPPVPITEDICELELSTGYIDSFLSGLFDDPDEGIYLRWTNELTSEARQHEGLSTERPDICISRLHGMTWASNHGYGEAKSAAQGSNNYSICWDLLRVSIFCKDALDAQNMEGVLGLQVIGRMVTFYVLVLPSTGLYVTYELEKIKLSNCLDDLTKLIMNMPRVCRVLETFNRICKPSVHSAMPSRHRPTIATSAFNGIFSLSQDRKRLCHLKYQHN</sequence>
<dbReference type="AlphaFoldDB" id="A0A367JKT5"/>
<proteinExistence type="predicted"/>
<reference evidence="1 2" key="1">
    <citation type="journal article" date="2018" name="G3 (Bethesda)">
        <title>Phylogenetic and Phylogenomic Definition of Rhizopus Species.</title>
        <authorList>
            <person name="Gryganskyi A.P."/>
            <person name="Golan J."/>
            <person name="Dolatabadi S."/>
            <person name="Mondo S."/>
            <person name="Robb S."/>
            <person name="Idnurm A."/>
            <person name="Muszewska A."/>
            <person name="Steczkiewicz K."/>
            <person name="Masonjones S."/>
            <person name="Liao H.L."/>
            <person name="Gajdeczka M.T."/>
            <person name="Anike F."/>
            <person name="Vuek A."/>
            <person name="Anishchenko I.M."/>
            <person name="Voigt K."/>
            <person name="de Hoog G.S."/>
            <person name="Smith M.E."/>
            <person name="Heitman J."/>
            <person name="Vilgalys R."/>
            <person name="Stajich J.E."/>
        </authorList>
    </citation>
    <scope>NUCLEOTIDE SEQUENCE [LARGE SCALE GENOMIC DNA]</scope>
    <source>
        <strain evidence="1 2">LSU 92-RS-03</strain>
    </source>
</reference>
<keyword evidence="2" id="KW-1185">Reference proteome</keyword>
<dbReference type="Proteomes" id="UP000253551">
    <property type="component" value="Unassembled WGS sequence"/>
</dbReference>
<protein>
    <submittedName>
        <fullName evidence="1">Uncharacterized protein</fullName>
    </submittedName>
</protein>